<keyword evidence="5" id="KW-1185">Reference proteome</keyword>
<dbReference type="GO" id="GO:0003723">
    <property type="term" value="F:RNA binding"/>
    <property type="evidence" value="ECO:0007669"/>
    <property type="project" value="UniProtKB-UniRule"/>
</dbReference>
<dbReference type="InterPro" id="IPR000504">
    <property type="entry name" value="RRM_dom"/>
</dbReference>
<dbReference type="Gene3D" id="3.30.70.330">
    <property type="match status" value="2"/>
</dbReference>
<dbReference type="SUPFAM" id="SSF54928">
    <property type="entry name" value="RNA-binding domain, RBD"/>
    <property type="match status" value="2"/>
</dbReference>
<accession>A0A7L3UTI6</accession>
<dbReference type="AlphaFoldDB" id="A0A7L3UTI6"/>
<dbReference type="CDD" id="cd12620">
    <property type="entry name" value="RRM3_TIAR"/>
    <property type="match status" value="1"/>
</dbReference>
<evidence type="ECO:0000313" key="5">
    <source>
        <dbReference type="Proteomes" id="UP000553862"/>
    </source>
</evidence>
<dbReference type="PANTHER" id="PTHR10352">
    <property type="entry name" value="EUKARYOTIC TRANSLATION INITIATION FACTOR 3 SUBUNIT G"/>
    <property type="match status" value="1"/>
</dbReference>
<dbReference type="EMBL" id="VZUF01127968">
    <property type="protein sequence ID" value="NXV55478.1"/>
    <property type="molecule type" value="Genomic_DNA"/>
</dbReference>
<dbReference type="PROSITE" id="PS50102">
    <property type="entry name" value="RRM"/>
    <property type="match status" value="1"/>
</dbReference>
<evidence type="ECO:0000256" key="2">
    <source>
        <dbReference type="PROSITE-ProRule" id="PRU00176"/>
    </source>
</evidence>
<dbReference type="Proteomes" id="UP000553862">
    <property type="component" value="Unassembled WGS sequence"/>
</dbReference>
<dbReference type="Pfam" id="PF00076">
    <property type="entry name" value="RRM_1"/>
    <property type="match status" value="2"/>
</dbReference>
<dbReference type="InterPro" id="IPR034496">
    <property type="entry name" value="TIAR_RRM3"/>
</dbReference>
<feature type="non-terminal residue" evidence="4">
    <location>
        <position position="302"/>
    </location>
</feature>
<protein>
    <submittedName>
        <fullName evidence="4">TIA1 protein</fullName>
    </submittedName>
</protein>
<dbReference type="InterPro" id="IPR035979">
    <property type="entry name" value="RBD_domain_sf"/>
</dbReference>
<evidence type="ECO:0000313" key="4">
    <source>
        <dbReference type="EMBL" id="NXV55478.1"/>
    </source>
</evidence>
<evidence type="ECO:0000256" key="1">
    <source>
        <dbReference type="ARBA" id="ARBA00022884"/>
    </source>
</evidence>
<dbReference type="SMART" id="SM00360">
    <property type="entry name" value="RRM"/>
    <property type="match status" value="2"/>
</dbReference>
<dbReference type="InterPro" id="IPR012677">
    <property type="entry name" value="Nucleotide-bd_a/b_plait_sf"/>
</dbReference>
<reference evidence="4 5" key="1">
    <citation type="submission" date="2019-09" db="EMBL/GenBank/DDBJ databases">
        <title>Bird 10,000 Genomes (B10K) Project - Family phase.</title>
        <authorList>
            <person name="Zhang G."/>
        </authorList>
    </citation>
    <scope>NUCLEOTIDE SEQUENCE [LARGE SCALE GENOMIC DNA]</scope>
    <source>
        <strain evidence="4">OUT-0049</strain>
        <tissue evidence="4">Muscle</tissue>
    </source>
</reference>
<keyword evidence="1 2" id="KW-0694">RNA-binding</keyword>
<dbReference type="FunFam" id="3.30.70.330:FF:000045">
    <property type="entry name" value="Nucleolysin tiar isoform 1"/>
    <property type="match status" value="1"/>
</dbReference>
<evidence type="ECO:0000259" key="3">
    <source>
        <dbReference type="PROSITE" id="PS50102"/>
    </source>
</evidence>
<organism evidence="4 5">
    <name type="scientific">Molothrus ater</name>
    <name type="common">Brown-headed cowbird</name>
    <dbReference type="NCBI Taxonomy" id="84834"/>
    <lineage>
        <taxon>Eukaryota</taxon>
        <taxon>Metazoa</taxon>
        <taxon>Chordata</taxon>
        <taxon>Craniata</taxon>
        <taxon>Vertebrata</taxon>
        <taxon>Euteleostomi</taxon>
        <taxon>Archelosauria</taxon>
        <taxon>Archosauria</taxon>
        <taxon>Dinosauria</taxon>
        <taxon>Saurischia</taxon>
        <taxon>Theropoda</taxon>
        <taxon>Coelurosauria</taxon>
        <taxon>Aves</taxon>
        <taxon>Neognathae</taxon>
        <taxon>Neoaves</taxon>
        <taxon>Telluraves</taxon>
        <taxon>Australaves</taxon>
        <taxon>Passeriformes</taxon>
        <taxon>Passeroidea</taxon>
        <taxon>Icteridae</taxon>
        <taxon>Molothrus</taxon>
    </lineage>
</organism>
<comment type="caution">
    <text evidence="4">The sequence shown here is derived from an EMBL/GenBank/DDBJ whole genome shotgun (WGS) entry which is preliminary data.</text>
</comment>
<feature type="domain" description="RRM" evidence="3">
    <location>
        <begin position="174"/>
        <end position="246"/>
    </location>
</feature>
<feature type="non-terminal residue" evidence="4">
    <location>
        <position position="1"/>
    </location>
</feature>
<name>A0A7L3UTI6_MOLAT</name>
<proteinExistence type="predicted"/>
<sequence length="302" mass="32954">YVGNLSRDVTEALILQLFSQIGPCKNCKMIMDVRAPTLCFPCSPRAAASRLCLCLWNWEQAPEINLEVALASFLHGPAGEFKGGVTREGPGVTPLALPHRRGASSGVSGVFLSLCPLQDAENAIQQMGGQWLGGRQIRTNWATRKPPAPKSTYETNTKQLSYDEVVTQSSPSNCTVYCGGVTSGLSEQLMRQTFSPFGQIMEIRVFPDKGYSFVRFSSHESAAHAIVSVNGTTIEGHVVKCYWGKETPDMASPVQQGQLSYPPAYGQWGQWYGGAQLGQYVPNGWQVPTYGVYGQAWSQQGF</sequence>
<gene>
    <name evidence="4" type="primary">Tia1_0</name>
    <name evidence="4" type="ORF">MOLATE_R11630</name>
</gene>